<feature type="binding site" evidence="7">
    <location>
        <begin position="124"/>
        <end position="130"/>
    </location>
    <ligand>
        <name>ATP</name>
        <dbReference type="ChEBI" id="CHEBI:30616"/>
    </ligand>
</feature>
<dbReference type="AlphaFoldDB" id="A0A1G2MWU3"/>
<accession>A0A1G2MWU3</accession>
<keyword evidence="7 8" id="KW-0961">Cell wall biogenesis/degradation</keyword>
<evidence type="ECO:0000256" key="4">
    <source>
        <dbReference type="ARBA" id="ARBA00022598"/>
    </source>
</evidence>
<keyword evidence="3 7" id="KW-0963">Cytoplasm</keyword>
<comment type="catalytic activity">
    <reaction evidence="7 8">
        <text>UDP-N-acetyl-alpha-D-muramoyl-L-alanine + D-glutamate + ATP = UDP-N-acetyl-alpha-D-muramoyl-L-alanyl-D-glutamate + ADP + phosphate + H(+)</text>
        <dbReference type="Rhea" id="RHEA:16429"/>
        <dbReference type="ChEBI" id="CHEBI:15378"/>
        <dbReference type="ChEBI" id="CHEBI:29986"/>
        <dbReference type="ChEBI" id="CHEBI:30616"/>
        <dbReference type="ChEBI" id="CHEBI:43474"/>
        <dbReference type="ChEBI" id="CHEBI:83898"/>
        <dbReference type="ChEBI" id="CHEBI:83900"/>
        <dbReference type="ChEBI" id="CHEBI:456216"/>
        <dbReference type="EC" id="6.3.2.9"/>
    </reaction>
</comment>
<keyword evidence="7 8" id="KW-0132">Cell division</keyword>
<dbReference type="GO" id="GO:0009252">
    <property type="term" value="P:peptidoglycan biosynthetic process"/>
    <property type="evidence" value="ECO:0007669"/>
    <property type="project" value="UniProtKB-UniRule"/>
</dbReference>
<evidence type="ECO:0000256" key="7">
    <source>
        <dbReference type="HAMAP-Rule" id="MF_00639"/>
    </source>
</evidence>
<keyword evidence="4 7" id="KW-0436">Ligase</keyword>
<comment type="pathway">
    <text evidence="2 7 8">Cell wall biogenesis; peptidoglycan biosynthesis.</text>
</comment>
<dbReference type="EMBL" id="MHRP01000013">
    <property type="protein sequence ID" value="OHA27411.1"/>
    <property type="molecule type" value="Genomic_DNA"/>
</dbReference>
<keyword evidence="7 8" id="KW-0573">Peptidoglycan synthesis</keyword>
<dbReference type="SUPFAM" id="SSF53244">
    <property type="entry name" value="MurD-like peptide ligases, peptide-binding domain"/>
    <property type="match status" value="1"/>
</dbReference>
<organism evidence="11 12">
    <name type="scientific">Candidatus Taylorbacteria bacterium RIFCSPHIGHO2_02_FULL_45_35</name>
    <dbReference type="NCBI Taxonomy" id="1802311"/>
    <lineage>
        <taxon>Bacteria</taxon>
        <taxon>Candidatus Tayloriibacteriota</taxon>
    </lineage>
</organism>
<dbReference type="Pfam" id="PF08245">
    <property type="entry name" value="Mur_ligase_M"/>
    <property type="match status" value="1"/>
</dbReference>
<evidence type="ECO:0000256" key="3">
    <source>
        <dbReference type="ARBA" id="ARBA00022490"/>
    </source>
</evidence>
<keyword evidence="6 7" id="KW-0067">ATP-binding</keyword>
<comment type="subcellular location">
    <subcellularLocation>
        <location evidence="1 7 8">Cytoplasm</location>
    </subcellularLocation>
</comment>
<evidence type="ECO:0000256" key="5">
    <source>
        <dbReference type="ARBA" id="ARBA00022741"/>
    </source>
</evidence>
<sequence length="464" mass="50887">MDYRSFFEGKKVTQMGLGLLGRGVGDAEFLAEMGAELVVTDLKNEEELKQSLERLKPYSNVTYHLGGHRLEDFKNRDFILKAAGVPLDSPFIAEARKNGIPVYVSSALFAKLAPKGVTLIGMTGTRGKSTVTHMVYEVLRGAHEKSGTAVFLGGNVQGLSTLALLSKIKPNDSVVLELDSWQLQGFGDSKISPHVSIFTTFFDDHLNYYKNDRDLYLADKANAFKYQGKDDFLILGEQVESLIRERYSKEIKSKIIVARAVSLPKDLKLQIPGQHNRDNAACAFEAAKALSIPEGEIKSGLENFKSVPGRLELVREVNGIKIYNDTTATTPEATIAGLQALSSPQGSTLIGKKVEPLSRKIILIFGGSDKGLDMSKLAEEIPKYCKAVILLPGSGSLKFKTQNSKIKTEIQNVKSLEEAMDKALSIATKGSTVLFSPAFASFGMFENEYDRGEQFVKIVSVSKR</sequence>
<dbReference type="EC" id="6.3.2.9" evidence="7 8"/>
<dbReference type="PANTHER" id="PTHR43692:SF1">
    <property type="entry name" value="UDP-N-ACETYLMURAMOYLALANINE--D-GLUTAMATE LIGASE"/>
    <property type="match status" value="1"/>
</dbReference>
<dbReference type="Gene3D" id="3.40.1190.10">
    <property type="entry name" value="Mur-like, catalytic domain"/>
    <property type="match status" value="1"/>
</dbReference>
<dbReference type="PANTHER" id="PTHR43692">
    <property type="entry name" value="UDP-N-ACETYLMURAMOYLALANINE--D-GLUTAMATE LIGASE"/>
    <property type="match status" value="1"/>
</dbReference>
<evidence type="ECO:0000259" key="10">
    <source>
        <dbReference type="Pfam" id="PF08245"/>
    </source>
</evidence>
<dbReference type="InterPro" id="IPR004101">
    <property type="entry name" value="Mur_ligase_C"/>
</dbReference>
<evidence type="ECO:0000256" key="1">
    <source>
        <dbReference type="ARBA" id="ARBA00004496"/>
    </source>
</evidence>
<reference evidence="11 12" key="1">
    <citation type="journal article" date="2016" name="Nat. Commun.">
        <title>Thousands of microbial genomes shed light on interconnected biogeochemical processes in an aquifer system.</title>
        <authorList>
            <person name="Anantharaman K."/>
            <person name="Brown C.T."/>
            <person name="Hug L.A."/>
            <person name="Sharon I."/>
            <person name="Castelle C.J."/>
            <person name="Probst A.J."/>
            <person name="Thomas B.C."/>
            <person name="Singh A."/>
            <person name="Wilkins M.J."/>
            <person name="Karaoz U."/>
            <person name="Brodie E.L."/>
            <person name="Williams K.H."/>
            <person name="Hubbard S.S."/>
            <person name="Banfield J.F."/>
        </authorList>
    </citation>
    <scope>NUCLEOTIDE SEQUENCE [LARGE SCALE GENOMIC DNA]</scope>
</reference>
<dbReference type="Pfam" id="PF21799">
    <property type="entry name" value="MurD-like_N"/>
    <property type="match status" value="1"/>
</dbReference>
<comment type="function">
    <text evidence="7 8">Cell wall formation. Catalyzes the addition of glutamate to the nucleotide precursor UDP-N-acetylmuramoyl-L-alanine (UMA).</text>
</comment>
<comment type="similarity">
    <text evidence="7">Belongs to the MurCDEF family.</text>
</comment>
<dbReference type="SUPFAM" id="SSF51984">
    <property type="entry name" value="MurCD N-terminal domain"/>
    <property type="match status" value="1"/>
</dbReference>
<dbReference type="GO" id="GO:0071555">
    <property type="term" value="P:cell wall organization"/>
    <property type="evidence" value="ECO:0007669"/>
    <property type="project" value="UniProtKB-KW"/>
</dbReference>
<comment type="caution">
    <text evidence="11">The sequence shown here is derived from an EMBL/GenBank/DDBJ whole genome shotgun (WGS) entry which is preliminary data.</text>
</comment>
<feature type="domain" description="Mur ligase central" evidence="10">
    <location>
        <begin position="123"/>
        <end position="245"/>
    </location>
</feature>
<dbReference type="GO" id="GO:0005524">
    <property type="term" value="F:ATP binding"/>
    <property type="evidence" value="ECO:0007669"/>
    <property type="project" value="UniProtKB-UniRule"/>
</dbReference>
<gene>
    <name evidence="7" type="primary">murD</name>
    <name evidence="11" type="ORF">A3D56_03915</name>
</gene>
<evidence type="ECO:0000313" key="11">
    <source>
        <dbReference type="EMBL" id="OHA27411.1"/>
    </source>
</evidence>
<name>A0A1G2MWU3_9BACT</name>
<evidence type="ECO:0000259" key="9">
    <source>
        <dbReference type="Pfam" id="PF02875"/>
    </source>
</evidence>
<dbReference type="InterPro" id="IPR013221">
    <property type="entry name" value="Mur_ligase_cen"/>
</dbReference>
<dbReference type="InterPro" id="IPR036565">
    <property type="entry name" value="Mur-like_cat_sf"/>
</dbReference>
<keyword evidence="7 8" id="KW-0133">Cell shape</keyword>
<dbReference type="GO" id="GO:0051301">
    <property type="term" value="P:cell division"/>
    <property type="evidence" value="ECO:0007669"/>
    <property type="project" value="UniProtKB-KW"/>
</dbReference>
<evidence type="ECO:0000313" key="12">
    <source>
        <dbReference type="Proteomes" id="UP000177943"/>
    </source>
</evidence>
<proteinExistence type="inferred from homology"/>
<keyword evidence="5 7" id="KW-0547">Nucleotide-binding</keyword>
<dbReference type="Proteomes" id="UP000177943">
    <property type="component" value="Unassembled WGS sequence"/>
</dbReference>
<dbReference type="UniPathway" id="UPA00219"/>
<dbReference type="Gene3D" id="3.40.50.720">
    <property type="entry name" value="NAD(P)-binding Rossmann-like Domain"/>
    <property type="match status" value="1"/>
</dbReference>
<dbReference type="GO" id="GO:0005737">
    <property type="term" value="C:cytoplasm"/>
    <property type="evidence" value="ECO:0007669"/>
    <property type="project" value="UniProtKB-SubCell"/>
</dbReference>
<dbReference type="SUPFAM" id="SSF53623">
    <property type="entry name" value="MurD-like peptide ligases, catalytic domain"/>
    <property type="match status" value="1"/>
</dbReference>
<dbReference type="GO" id="GO:0008764">
    <property type="term" value="F:UDP-N-acetylmuramoylalanine-D-glutamate ligase activity"/>
    <property type="evidence" value="ECO:0007669"/>
    <property type="project" value="UniProtKB-UniRule"/>
</dbReference>
<keyword evidence="7 8" id="KW-0131">Cell cycle</keyword>
<dbReference type="GO" id="GO:0008360">
    <property type="term" value="P:regulation of cell shape"/>
    <property type="evidence" value="ECO:0007669"/>
    <property type="project" value="UniProtKB-KW"/>
</dbReference>
<evidence type="ECO:0000256" key="6">
    <source>
        <dbReference type="ARBA" id="ARBA00022840"/>
    </source>
</evidence>
<dbReference type="InterPro" id="IPR036615">
    <property type="entry name" value="Mur_ligase_C_dom_sf"/>
</dbReference>
<dbReference type="Pfam" id="PF02875">
    <property type="entry name" value="Mur_ligase_C"/>
    <property type="match status" value="1"/>
</dbReference>
<protein>
    <recommendedName>
        <fullName evidence="7 8">UDP-N-acetylmuramoylalanine--D-glutamate ligase</fullName>
        <ecNumber evidence="7 8">6.3.2.9</ecNumber>
    </recommendedName>
    <alternativeName>
        <fullName evidence="7">D-glutamic acid-adding enzyme</fullName>
    </alternativeName>
    <alternativeName>
        <fullName evidence="7">UDP-N-acetylmuramoyl-L-alanyl-D-glutamate synthetase</fullName>
    </alternativeName>
</protein>
<evidence type="ECO:0000256" key="8">
    <source>
        <dbReference type="RuleBase" id="RU003664"/>
    </source>
</evidence>
<feature type="domain" description="Mur ligase C-terminal" evidence="9">
    <location>
        <begin position="309"/>
        <end position="438"/>
    </location>
</feature>
<dbReference type="NCBIfam" id="TIGR01087">
    <property type="entry name" value="murD"/>
    <property type="match status" value="1"/>
</dbReference>
<dbReference type="Gene3D" id="3.90.190.20">
    <property type="entry name" value="Mur ligase, C-terminal domain"/>
    <property type="match status" value="1"/>
</dbReference>
<dbReference type="InterPro" id="IPR005762">
    <property type="entry name" value="MurD"/>
</dbReference>
<dbReference type="HAMAP" id="MF_00639">
    <property type="entry name" value="MurD"/>
    <property type="match status" value="1"/>
</dbReference>
<evidence type="ECO:0000256" key="2">
    <source>
        <dbReference type="ARBA" id="ARBA00004752"/>
    </source>
</evidence>